<evidence type="ECO:0000259" key="2">
    <source>
        <dbReference type="Pfam" id="PF00793"/>
    </source>
</evidence>
<dbReference type="InterPro" id="IPR052899">
    <property type="entry name" value="Class-I_DAHP_synthase"/>
</dbReference>
<feature type="domain" description="DAHP synthetase I/KDSA" evidence="2">
    <location>
        <begin position="26"/>
        <end position="266"/>
    </location>
</feature>
<sequence>MLTKLEQQKLFPLASKDNTNKDTVIRVKDVQFGKEPIVIAGPCAVECEEQIDTIASFLHKNSVPVLRGGAYKPRTSPYSFQGLHEKGLQMLSAAGKKYNLVTVSEAVDEHSLKQVAHYCDIIQIGARNMFNYELLKKVGKFSKPVLLKRGMSATISEFLTAAEYIIKSGNKDVILCERGIRTFENYTRNTLDLSAVAAIRELSHLPVIVDPSHGSGRRSLVTPLAKASLAVGGQGLMIEIHNEPSKALSDGFQSLDFSTFKNLLLELKT</sequence>
<reference evidence="3" key="1">
    <citation type="journal article" date="2018" name="Antonie Van Leeuwenhoek">
        <title>Proteinivorax hydrogeniformans sp. nov., an anaerobic, haloalkaliphilic bacterium fermenting proteinaceous compounds with high hydrogen production.</title>
        <authorList>
            <person name="Boltyanskaya Y."/>
            <person name="Detkova E."/>
            <person name="Pimenov N."/>
            <person name="Kevbrin V."/>
        </authorList>
    </citation>
    <scope>NUCLEOTIDE SEQUENCE</scope>
    <source>
        <strain evidence="3">Z-710</strain>
    </source>
</reference>
<dbReference type="Gene3D" id="3.20.20.70">
    <property type="entry name" value="Aldolase class I"/>
    <property type="match status" value="1"/>
</dbReference>
<dbReference type="AlphaFoldDB" id="A0AAU8HWQ1"/>
<proteinExistence type="predicted"/>
<dbReference type="GO" id="GO:0009073">
    <property type="term" value="P:aromatic amino acid family biosynthetic process"/>
    <property type="evidence" value="ECO:0007669"/>
    <property type="project" value="InterPro"/>
</dbReference>
<dbReference type="GO" id="GO:0016832">
    <property type="term" value="F:aldehyde-lyase activity"/>
    <property type="evidence" value="ECO:0007669"/>
    <property type="project" value="InterPro"/>
</dbReference>
<protein>
    <submittedName>
        <fullName evidence="3">3-deoxy-7-phosphoheptulonate synthase</fullName>
        <ecNumber evidence="3">2.5.1.54</ecNumber>
    </submittedName>
</protein>
<dbReference type="PANTHER" id="PTHR43018">
    <property type="entry name" value="PHOSPHO-2-DEHYDRO-3-DEOXYHEPTONATE ALDOLASE"/>
    <property type="match status" value="1"/>
</dbReference>
<dbReference type="EC" id="2.5.1.54" evidence="3"/>
<dbReference type="PANTHER" id="PTHR43018:SF2">
    <property type="entry name" value="PHOSPHO-2-DEHYDRO-3-DEOXYHEPTONATE ALDOLASE"/>
    <property type="match status" value="1"/>
</dbReference>
<keyword evidence="1 3" id="KW-0808">Transferase</keyword>
<dbReference type="Pfam" id="PF00793">
    <property type="entry name" value="DAHP_synth_1"/>
    <property type="match status" value="1"/>
</dbReference>
<dbReference type="NCBIfam" id="TIGR01361">
    <property type="entry name" value="DAHP_synth_Bsub"/>
    <property type="match status" value="1"/>
</dbReference>
<dbReference type="NCBIfam" id="NF009239">
    <property type="entry name" value="PRK12595.1"/>
    <property type="match status" value="1"/>
</dbReference>
<evidence type="ECO:0000256" key="1">
    <source>
        <dbReference type="ARBA" id="ARBA00022679"/>
    </source>
</evidence>
<dbReference type="RefSeq" id="WP_353894373.1">
    <property type="nucleotide sequence ID" value="NZ_CP159485.1"/>
</dbReference>
<dbReference type="InterPro" id="IPR013785">
    <property type="entry name" value="Aldolase_TIM"/>
</dbReference>
<gene>
    <name evidence="3" type="primary">aroF</name>
    <name evidence="3" type="ORF">PRVXH_001170</name>
</gene>
<dbReference type="EMBL" id="CP159485">
    <property type="protein sequence ID" value="XCI29826.1"/>
    <property type="molecule type" value="Genomic_DNA"/>
</dbReference>
<reference evidence="3" key="2">
    <citation type="submission" date="2024-06" db="EMBL/GenBank/DDBJ databases">
        <authorList>
            <person name="Petrova K.O."/>
            <person name="Toshchakov S.V."/>
            <person name="Boltjanskaja Y.V."/>
            <person name="Kevbrin V.V."/>
        </authorList>
    </citation>
    <scope>NUCLEOTIDE SEQUENCE</scope>
    <source>
        <strain evidence="3">Z-710</strain>
    </source>
</reference>
<accession>A0AAU8HWQ1</accession>
<dbReference type="InterPro" id="IPR006268">
    <property type="entry name" value="DAHP_syn_2"/>
</dbReference>
<evidence type="ECO:0000313" key="3">
    <source>
        <dbReference type="EMBL" id="XCI29826.1"/>
    </source>
</evidence>
<dbReference type="InterPro" id="IPR006218">
    <property type="entry name" value="DAHP1/KDSA"/>
</dbReference>
<dbReference type="GO" id="GO:0003849">
    <property type="term" value="F:3-deoxy-7-phosphoheptulonate synthase activity"/>
    <property type="evidence" value="ECO:0007669"/>
    <property type="project" value="UniProtKB-EC"/>
</dbReference>
<dbReference type="NCBIfam" id="NF006421">
    <property type="entry name" value="PRK08673.1"/>
    <property type="match status" value="1"/>
</dbReference>
<organism evidence="3">
    <name type="scientific">Proteinivorax hydrogeniformans</name>
    <dbReference type="NCBI Taxonomy" id="1826727"/>
    <lineage>
        <taxon>Bacteria</taxon>
        <taxon>Bacillati</taxon>
        <taxon>Bacillota</taxon>
        <taxon>Clostridia</taxon>
        <taxon>Eubacteriales</taxon>
        <taxon>Proteinivoracaceae</taxon>
        <taxon>Proteinivorax</taxon>
    </lineage>
</organism>
<dbReference type="SUPFAM" id="SSF51569">
    <property type="entry name" value="Aldolase"/>
    <property type="match status" value="1"/>
</dbReference>
<name>A0AAU8HWQ1_9FIRM</name>